<dbReference type="Gene3D" id="3.90.930.1">
    <property type="match status" value="1"/>
</dbReference>
<evidence type="ECO:0000256" key="1">
    <source>
        <dbReference type="SAM" id="SignalP"/>
    </source>
</evidence>
<evidence type="ECO:0000313" key="3">
    <source>
        <dbReference type="Proteomes" id="UP000189739"/>
    </source>
</evidence>
<sequence>MKSLRLIAIALLIGARCLAQDMPPLATDRVRIIGPEETKLFDVRASNKAPEADASKMYYWYSANEIHTTQGGYSGKPLNGSYAVYYANKQLKEQGSFDRGLKDGTWKAWTSEGVLLKSENWGKGILSGPFVIYNEGKPARAGHYKNGVLNGLLVNYHAAGLPADTLNYKNGKAVPIKPPFIKRIHLFGKKRPAADTLKRQ</sequence>
<dbReference type="OrthoDB" id="703600at2"/>
<proteinExistence type="predicted"/>
<accession>A0A1S9PBH7</accession>
<keyword evidence="3" id="KW-1185">Reference proteome</keyword>
<feature type="chain" id="PRO_5012955901" description="Membrane-binding protein" evidence="1">
    <location>
        <begin position="20"/>
        <end position="200"/>
    </location>
</feature>
<dbReference type="RefSeq" id="WP_078350082.1">
    <property type="nucleotide sequence ID" value="NZ_MBTF01000034.1"/>
</dbReference>
<keyword evidence="1" id="KW-0732">Signal</keyword>
<protein>
    <recommendedName>
        <fullName evidence="4">Membrane-binding protein</fullName>
    </recommendedName>
</protein>
<reference evidence="2 3" key="1">
    <citation type="submission" date="2016-07" db="EMBL/GenBank/DDBJ databases">
        <title>Genomic analysis of zinc-resistant bacterium Mucilaginibacter pedocola TBZ30.</title>
        <authorList>
            <person name="Huang J."/>
            <person name="Tang J."/>
        </authorList>
    </citation>
    <scope>NUCLEOTIDE SEQUENCE [LARGE SCALE GENOMIC DNA]</scope>
    <source>
        <strain evidence="2 3">TBZ30</strain>
    </source>
</reference>
<dbReference type="Proteomes" id="UP000189739">
    <property type="component" value="Unassembled WGS sequence"/>
</dbReference>
<evidence type="ECO:0008006" key="4">
    <source>
        <dbReference type="Google" id="ProtNLM"/>
    </source>
</evidence>
<dbReference type="STRING" id="1792845.BC343_11915"/>
<feature type="signal peptide" evidence="1">
    <location>
        <begin position="1"/>
        <end position="19"/>
    </location>
</feature>
<dbReference type="EMBL" id="MBTF01000034">
    <property type="protein sequence ID" value="OOQ58333.1"/>
    <property type="molecule type" value="Genomic_DNA"/>
</dbReference>
<organism evidence="2 3">
    <name type="scientific">Mucilaginibacter pedocola</name>
    <dbReference type="NCBI Taxonomy" id="1792845"/>
    <lineage>
        <taxon>Bacteria</taxon>
        <taxon>Pseudomonadati</taxon>
        <taxon>Bacteroidota</taxon>
        <taxon>Sphingobacteriia</taxon>
        <taxon>Sphingobacteriales</taxon>
        <taxon>Sphingobacteriaceae</taxon>
        <taxon>Mucilaginibacter</taxon>
    </lineage>
</organism>
<comment type="caution">
    <text evidence="2">The sequence shown here is derived from an EMBL/GenBank/DDBJ whole genome shotgun (WGS) entry which is preliminary data.</text>
</comment>
<evidence type="ECO:0000313" key="2">
    <source>
        <dbReference type="EMBL" id="OOQ58333.1"/>
    </source>
</evidence>
<gene>
    <name evidence="2" type="ORF">BC343_11915</name>
</gene>
<dbReference type="SUPFAM" id="SSF82185">
    <property type="entry name" value="Histone H3 K4-specific methyltransferase SET7/9 N-terminal domain"/>
    <property type="match status" value="1"/>
</dbReference>
<name>A0A1S9PBH7_9SPHI</name>
<dbReference type="AlphaFoldDB" id="A0A1S9PBH7"/>